<dbReference type="EMBL" id="JAFCIX010000047">
    <property type="protein sequence ID" value="KAH6600144.1"/>
    <property type="molecule type" value="Genomic_DNA"/>
</dbReference>
<protein>
    <recommendedName>
        <fullName evidence="4">Mediator of RNA polymerase II transcription subunit 20</fullName>
    </recommendedName>
    <alternativeName>
        <fullName evidence="4">Mediator complex subunit 20</fullName>
    </alternativeName>
</protein>
<proteinExistence type="inferred from homology"/>
<gene>
    <name evidence="4" type="primary">MED20</name>
    <name evidence="5" type="ORF">BASA50_002536</name>
</gene>
<dbReference type="InterPro" id="IPR013921">
    <property type="entry name" value="Mediator_Med20"/>
</dbReference>
<accession>A0ABQ8FL33</accession>
<evidence type="ECO:0000256" key="4">
    <source>
        <dbReference type="RuleBase" id="RU364152"/>
    </source>
</evidence>
<comment type="function">
    <text evidence="4">Component of the Mediator complex, a coactivator involved in the regulated transcription of nearly all RNA polymerase II-dependent genes. Mediator functions as a bridge to convey information from gene-specific regulatory proteins to the basal RNA polymerase II transcription machinery. Mediator is recruited to promoters by direct interactions with regulatory proteins and serves as a scaffold for the assembly of a functional preinitiation complex with RNA polymerase II and the general transcription factors.</text>
</comment>
<evidence type="ECO:0000313" key="6">
    <source>
        <dbReference type="Proteomes" id="UP001648503"/>
    </source>
</evidence>
<keyword evidence="6" id="KW-1185">Reference proteome</keyword>
<comment type="subcellular location">
    <subcellularLocation>
        <location evidence="1 4">Nucleus</location>
    </subcellularLocation>
</comment>
<comment type="similarity">
    <text evidence="2 4">Belongs to the Mediator complex subunit 20 family.</text>
</comment>
<keyword evidence="4" id="KW-0010">Activator</keyword>
<dbReference type="Pfam" id="PF08612">
    <property type="entry name" value="Med20"/>
    <property type="match status" value="1"/>
</dbReference>
<evidence type="ECO:0000256" key="3">
    <source>
        <dbReference type="ARBA" id="ARBA00023242"/>
    </source>
</evidence>
<reference evidence="5 6" key="1">
    <citation type="submission" date="2021-02" db="EMBL/GenBank/DDBJ databases">
        <title>Variation within the Batrachochytrium salamandrivorans European outbreak.</title>
        <authorList>
            <person name="Kelly M."/>
            <person name="Pasmans F."/>
            <person name="Shea T.P."/>
            <person name="Munoz J.F."/>
            <person name="Carranza S."/>
            <person name="Cuomo C.A."/>
            <person name="Martel A."/>
        </authorList>
    </citation>
    <scope>NUCLEOTIDE SEQUENCE [LARGE SCALE GENOMIC DNA]</scope>
    <source>
        <strain evidence="5 6">AMFP18/2</strain>
    </source>
</reference>
<evidence type="ECO:0000256" key="2">
    <source>
        <dbReference type="ARBA" id="ARBA00010743"/>
    </source>
</evidence>
<keyword evidence="4" id="KW-0804">Transcription</keyword>
<evidence type="ECO:0000313" key="5">
    <source>
        <dbReference type="EMBL" id="KAH6600144.1"/>
    </source>
</evidence>
<organism evidence="5 6">
    <name type="scientific">Batrachochytrium salamandrivorans</name>
    <dbReference type="NCBI Taxonomy" id="1357716"/>
    <lineage>
        <taxon>Eukaryota</taxon>
        <taxon>Fungi</taxon>
        <taxon>Fungi incertae sedis</taxon>
        <taxon>Chytridiomycota</taxon>
        <taxon>Chytridiomycota incertae sedis</taxon>
        <taxon>Chytridiomycetes</taxon>
        <taxon>Rhizophydiales</taxon>
        <taxon>Rhizophydiales incertae sedis</taxon>
        <taxon>Batrachochytrium</taxon>
    </lineage>
</organism>
<comment type="subunit">
    <text evidence="4">Component of the Mediator complex.</text>
</comment>
<sequence length="263" mass="29361">MLHARARSRHDEQGVHHTDTWQSVLIHIPSTDLDSVLFAALTTHLLQGLRCRSNSRWAVNSRLYIQPPDHQQLVREQRLVYTAHHQGIPDTAPPVQLQSRQLYLVVADHLPKLYSLATFSDMSRMDEAVPVEGDQELGNIIAKLKNLWTPRQSAVIEGTEYSKKQTIIRLGLVSVGASPRGMLIHLKIPQVEGIAMCNTPSGLSASANSLIQGIQKCIAQVRLDLPMSIHSDKDMNTKSSAELTDELKEVALIVRILRLKTIL</sequence>
<name>A0ABQ8FL33_9FUNG</name>
<evidence type="ECO:0000256" key="1">
    <source>
        <dbReference type="ARBA" id="ARBA00004123"/>
    </source>
</evidence>
<keyword evidence="4" id="KW-0805">Transcription regulation</keyword>
<keyword evidence="3 4" id="KW-0539">Nucleus</keyword>
<dbReference type="Proteomes" id="UP001648503">
    <property type="component" value="Unassembled WGS sequence"/>
</dbReference>
<comment type="caution">
    <text evidence="5">The sequence shown here is derived from an EMBL/GenBank/DDBJ whole genome shotgun (WGS) entry which is preliminary data.</text>
</comment>